<organism evidence="1 2">
    <name type="scientific">Nicotiana tabacum</name>
    <name type="common">Common tobacco</name>
    <dbReference type="NCBI Taxonomy" id="4097"/>
    <lineage>
        <taxon>Eukaryota</taxon>
        <taxon>Viridiplantae</taxon>
        <taxon>Streptophyta</taxon>
        <taxon>Embryophyta</taxon>
        <taxon>Tracheophyta</taxon>
        <taxon>Spermatophyta</taxon>
        <taxon>Magnoliopsida</taxon>
        <taxon>eudicotyledons</taxon>
        <taxon>Gunneridae</taxon>
        <taxon>Pentapetalae</taxon>
        <taxon>asterids</taxon>
        <taxon>lamiids</taxon>
        <taxon>Solanales</taxon>
        <taxon>Solanaceae</taxon>
        <taxon>Nicotianoideae</taxon>
        <taxon>Nicotianeae</taxon>
        <taxon>Nicotiana</taxon>
    </lineage>
</organism>
<reference evidence="1" key="1">
    <citation type="journal article" date="2014" name="Nat. Commun.">
        <title>The tobacco genome sequence and its comparison with those of tomato and potato.</title>
        <authorList>
            <person name="Sierro N."/>
            <person name="Battey J.N."/>
            <person name="Ouadi S."/>
            <person name="Bakaher N."/>
            <person name="Bovet L."/>
            <person name="Willig A."/>
            <person name="Goepfert S."/>
            <person name="Peitsch M.C."/>
            <person name="Ivanov N.V."/>
        </authorList>
    </citation>
    <scope>NUCLEOTIDE SEQUENCE [LARGE SCALE GENOMIC DNA]</scope>
</reference>
<proteinExistence type="predicted"/>
<protein>
    <submittedName>
        <fullName evidence="2">Uncharacterized protein LOC142163324</fullName>
    </submittedName>
</protein>
<reference evidence="2" key="2">
    <citation type="submission" date="2025-08" db="UniProtKB">
        <authorList>
            <consortium name="RefSeq"/>
        </authorList>
    </citation>
    <scope>IDENTIFICATION</scope>
    <source>
        <tissue evidence="2">Leaf</tissue>
    </source>
</reference>
<keyword evidence="1" id="KW-1185">Reference proteome</keyword>
<gene>
    <name evidence="2" type="primary">LOC142163324</name>
</gene>
<evidence type="ECO:0000313" key="1">
    <source>
        <dbReference type="Proteomes" id="UP000790787"/>
    </source>
</evidence>
<dbReference type="Proteomes" id="UP000790787">
    <property type="component" value="Chromosome 8"/>
</dbReference>
<sequence>MERKAAVIWRKGNTHYSFVAKYASPHLISPCIHQKISWSIFIKFLLDSFGVQRKKEEVDLMEKSCLPKEEGGLGFRSLHNVSRALFAKLWWRFRTTKSLWSNFMWNKYSKKEIPTVVQFRKGSNVWRQMLNARDEVEHEILWELKSGTTNIWNENWTRLELRQGETWDDQLLDQTFNEEIAEHIRLNVHCEGSEGYWDRPYWFPTPSGKFSVSSAWQILMHKVIRHWWYAQCCPKLKPMFQAVLAIITWELWKRRNAGKHGGSVSTNKVIHEINKKLHQLERVRYALMTNIPLLRLYIIQYFEGYKPIFITTRVTWQIPFHGWYKCNTDGASKGNLGPTSLGFCTRNNEGDMVYAMEVDLGVTTNVVAEVKAILQ</sequence>
<accession>A0AC58RVE2</accession>
<evidence type="ECO:0000313" key="2">
    <source>
        <dbReference type="RefSeq" id="XP_075076698.1"/>
    </source>
</evidence>
<dbReference type="RefSeq" id="XP_075076698.1">
    <property type="nucleotide sequence ID" value="XM_075220597.1"/>
</dbReference>
<name>A0AC58RVE2_TOBAC</name>